<dbReference type="Proteomes" id="UP001321543">
    <property type="component" value="Chromosome"/>
</dbReference>
<accession>A0ABM8FUJ7</accession>
<dbReference type="InterPro" id="IPR029044">
    <property type="entry name" value="Nucleotide-diphossugar_trans"/>
</dbReference>
<dbReference type="GO" id="GO:0016740">
    <property type="term" value="F:transferase activity"/>
    <property type="evidence" value="ECO:0007669"/>
    <property type="project" value="UniProtKB-KW"/>
</dbReference>
<name>A0ABM8FUJ7_9MICO</name>
<feature type="transmembrane region" description="Helical" evidence="8">
    <location>
        <begin position="546"/>
        <end position="565"/>
    </location>
</feature>
<comment type="subcellular location">
    <subcellularLocation>
        <location evidence="1">Membrane</location>
        <topology evidence="1">Multi-pass membrane protein</topology>
    </subcellularLocation>
</comment>
<dbReference type="PANTHER" id="PTHR43867">
    <property type="entry name" value="CELLULOSE SYNTHASE CATALYTIC SUBUNIT A [UDP-FORMING]"/>
    <property type="match status" value="1"/>
</dbReference>
<sequence>MSRTTGHGTSSRRRRQWGTEKTHALLPAVHDRPSTRKLVFARVAIWLTIAAWMLYVLTVLLTLFLAGEFDTTWRVIEAASYVVVVTFLTFSALMYLLARYGAFQRFRTHRRAARGELDRHFSLDHRPLTVLVPSYAEEPGVIRKTLWSAALQEYPEMRVVLLIDDDPHPSDPETRDKLNATRAVTSEIAYALREPRERAVEALEFFESIRDLPGIAEDALPDLIDQYRLAVTWLRDFADAEPREDHVDDFFVEQVLHGLADDLESTAVALEMAAAEGSAPSTARMHELHRRLVWIFSAEMAWFERKRYASLSHEANKAMNLNAYIGLLGGRFVEQVTPDGLMLRPAPGGAPADLEIPYSDFVLTLDADSLLLRDYCLRLVHFLEQPENANVAVTQTPYSSFRNAPTRIERLAGATTDVQHILHQGMSRYNATFWVGANAVIRMEALDDILEIESVDGIEVRRYVQDRTVIEDTESSVDLTLFGWRLVNYPERLSYSATPPDWGSLIVQRRRWANGGLLILPKMWRQMRDARRQHKPLGTAEVSLRMNYMASIAWASFGLIFLLAYPYDNRLVSPFILLGALPYFLAMSSDLKYSGYKRTDIFRIYGFNLILLPVNLAGVLKSLQQGMTGRKIPFARTPKVKDRTGSPLLYIVSPVVIIAFSAFVAWRSYLDSSWWTLGFSTFNALCAAWAFLGNIGIRNGLVDTWVGLTDWMYVDIERQEPAEHVEDTAPDWRSILHEGHPAPGVVAPEMAGADVAGAEVAASVADVDTDAVDADAVDTDAVDTGAVDTDAVDTPSSGTSTHPIEQQPVDPQSEIQVHS</sequence>
<keyword evidence="4 8" id="KW-0812">Transmembrane</keyword>
<evidence type="ECO:0000256" key="4">
    <source>
        <dbReference type="ARBA" id="ARBA00022692"/>
    </source>
</evidence>
<evidence type="ECO:0000256" key="7">
    <source>
        <dbReference type="SAM" id="MobiDB-lite"/>
    </source>
</evidence>
<dbReference type="Pfam" id="PF13632">
    <property type="entry name" value="Glyco_trans_2_3"/>
    <property type="match status" value="1"/>
</dbReference>
<keyword evidence="5 8" id="KW-1133">Transmembrane helix</keyword>
<organism evidence="10 11">
    <name type="scientific">Microbacterium suwonense</name>
    <dbReference type="NCBI Taxonomy" id="683047"/>
    <lineage>
        <taxon>Bacteria</taxon>
        <taxon>Bacillati</taxon>
        <taxon>Actinomycetota</taxon>
        <taxon>Actinomycetes</taxon>
        <taxon>Micrococcales</taxon>
        <taxon>Microbacteriaceae</taxon>
        <taxon>Microbacterium</taxon>
    </lineage>
</organism>
<dbReference type="SUPFAM" id="SSF53448">
    <property type="entry name" value="Nucleotide-diphospho-sugar transferases"/>
    <property type="match status" value="1"/>
</dbReference>
<evidence type="ECO:0000256" key="1">
    <source>
        <dbReference type="ARBA" id="ARBA00004141"/>
    </source>
</evidence>
<feature type="compositionally biased region" description="Polar residues" evidence="7">
    <location>
        <begin position="795"/>
        <end position="819"/>
    </location>
</feature>
<keyword evidence="11" id="KW-1185">Reference proteome</keyword>
<proteinExistence type="predicted"/>
<dbReference type="EMBL" id="AP027728">
    <property type="protein sequence ID" value="BDZ39156.1"/>
    <property type="molecule type" value="Genomic_DNA"/>
</dbReference>
<evidence type="ECO:0000313" key="11">
    <source>
        <dbReference type="Proteomes" id="UP001321543"/>
    </source>
</evidence>
<evidence type="ECO:0000259" key="9">
    <source>
        <dbReference type="Pfam" id="PF13632"/>
    </source>
</evidence>
<reference evidence="11" key="1">
    <citation type="journal article" date="2019" name="Int. J. Syst. Evol. Microbiol.">
        <title>The Global Catalogue of Microorganisms (GCM) 10K type strain sequencing project: providing services to taxonomists for standard genome sequencing and annotation.</title>
        <authorList>
            <consortium name="The Broad Institute Genomics Platform"/>
            <consortium name="The Broad Institute Genome Sequencing Center for Infectious Disease"/>
            <person name="Wu L."/>
            <person name="Ma J."/>
        </authorList>
    </citation>
    <scope>NUCLEOTIDE SEQUENCE [LARGE SCALE GENOMIC DNA]</scope>
    <source>
        <strain evidence="11">NBRC 106310</strain>
    </source>
</reference>
<feature type="transmembrane region" description="Helical" evidence="8">
    <location>
        <begin position="673"/>
        <end position="692"/>
    </location>
</feature>
<feature type="domain" description="Glycosyltransferase 2-like" evidence="9">
    <location>
        <begin position="362"/>
        <end position="586"/>
    </location>
</feature>
<dbReference type="RefSeq" id="WP_286299071.1">
    <property type="nucleotide sequence ID" value="NZ_AP027728.1"/>
</dbReference>
<feature type="region of interest" description="Disordered" evidence="7">
    <location>
        <begin position="778"/>
        <end position="819"/>
    </location>
</feature>
<feature type="transmembrane region" description="Helical" evidence="8">
    <location>
        <begin position="78"/>
        <end position="98"/>
    </location>
</feature>
<evidence type="ECO:0000256" key="6">
    <source>
        <dbReference type="ARBA" id="ARBA00023136"/>
    </source>
</evidence>
<protein>
    <submittedName>
        <fullName evidence="10">Glycosyl transferase</fullName>
    </submittedName>
</protein>
<evidence type="ECO:0000256" key="5">
    <source>
        <dbReference type="ARBA" id="ARBA00022989"/>
    </source>
</evidence>
<gene>
    <name evidence="10" type="ORF">GCM10025863_17700</name>
</gene>
<dbReference type="InterPro" id="IPR001173">
    <property type="entry name" value="Glyco_trans_2-like"/>
</dbReference>
<keyword evidence="3 10" id="KW-0808">Transferase</keyword>
<evidence type="ECO:0000313" key="10">
    <source>
        <dbReference type="EMBL" id="BDZ39156.1"/>
    </source>
</evidence>
<dbReference type="PANTHER" id="PTHR43867:SF2">
    <property type="entry name" value="CELLULOSE SYNTHASE CATALYTIC SUBUNIT A [UDP-FORMING]"/>
    <property type="match status" value="1"/>
</dbReference>
<dbReference type="InterPro" id="IPR050321">
    <property type="entry name" value="Glycosyltr_2/OpgH_subfam"/>
</dbReference>
<keyword evidence="2" id="KW-0328">Glycosyltransferase</keyword>
<evidence type="ECO:0000256" key="3">
    <source>
        <dbReference type="ARBA" id="ARBA00022679"/>
    </source>
</evidence>
<dbReference type="Gene3D" id="3.90.550.10">
    <property type="entry name" value="Spore Coat Polysaccharide Biosynthesis Protein SpsA, Chain A"/>
    <property type="match status" value="1"/>
</dbReference>
<feature type="compositionally biased region" description="Low complexity" evidence="7">
    <location>
        <begin position="782"/>
        <end position="794"/>
    </location>
</feature>
<feature type="transmembrane region" description="Helical" evidence="8">
    <location>
        <begin position="648"/>
        <end position="666"/>
    </location>
</feature>
<feature type="transmembrane region" description="Helical" evidence="8">
    <location>
        <begin position="43"/>
        <end position="66"/>
    </location>
</feature>
<evidence type="ECO:0000256" key="2">
    <source>
        <dbReference type="ARBA" id="ARBA00022676"/>
    </source>
</evidence>
<feature type="transmembrane region" description="Helical" evidence="8">
    <location>
        <begin position="601"/>
        <end position="620"/>
    </location>
</feature>
<evidence type="ECO:0000256" key="8">
    <source>
        <dbReference type="SAM" id="Phobius"/>
    </source>
</evidence>
<keyword evidence="6 8" id="KW-0472">Membrane</keyword>